<keyword evidence="2" id="KW-1185">Reference proteome</keyword>
<gene>
    <name evidence="1" type="ORF">ADIARSV_3342</name>
</gene>
<sequence length="43" mass="5232">MTFSWSILNLILIGFRFKGKQLTKLYAYFSLHYHVYPSLHQRI</sequence>
<dbReference type="AlphaFoldDB" id="R9GP41"/>
<reference evidence="1 2" key="1">
    <citation type="journal article" date="2013" name="Genome Announc.">
        <title>Draft Genome Sequence of Arcticibacter svalbardensis Strain MN12-7T, a Member of the Family Sphingobacteriaceae Isolated from an Arctic Soil Sample.</title>
        <authorList>
            <person name="Shivaji S."/>
            <person name="Ara S."/>
            <person name="Prasad S."/>
            <person name="Manasa B.P."/>
            <person name="Begum Z."/>
            <person name="Singh A."/>
            <person name="Kumar Pinnaka A."/>
        </authorList>
    </citation>
    <scope>NUCLEOTIDE SEQUENCE [LARGE SCALE GENOMIC DNA]</scope>
    <source>
        <strain evidence="1 2">MN12-7</strain>
    </source>
</reference>
<protein>
    <submittedName>
        <fullName evidence="1">Uncharacterized protein</fullName>
    </submittedName>
</protein>
<proteinExistence type="predicted"/>
<dbReference type="Proteomes" id="UP000014174">
    <property type="component" value="Unassembled WGS sequence"/>
</dbReference>
<dbReference type="EMBL" id="AQPN01000112">
    <property type="protein sequence ID" value="EOR93493.1"/>
    <property type="molecule type" value="Genomic_DNA"/>
</dbReference>
<name>R9GP41_9SPHI</name>
<comment type="caution">
    <text evidence="1">The sequence shown here is derived from an EMBL/GenBank/DDBJ whole genome shotgun (WGS) entry which is preliminary data.</text>
</comment>
<evidence type="ECO:0000313" key="1">
    <source>
        <dbReference type="EMBL" id="EOR93493.1"/>
    </source>
</evidence>
<accession>R9GP41</accession>
<organism evidence="1 2">
    <name type="scientific">Arcticibacter svalbardensis MN12-7</name>
    <dbReference type="NCBI Taxonomy" id="1150600"/>
    <lineage>
        <taxon>Bacteria</taxon>
        <taxon>Pseudomonadati</taxon>
        <taxon>Bacteroidota</taxon>
        <taxon>Sphingobacteriia</taxon>
        <taxon>Sphingobacteriales</taxon>
        <taxon>Sphingobacteriaceae</taxon>
        <taxon>Arcticibacter</taxon>
    </lineage>
</organism>
<evidence type="ECO:0000313" key="2">
    <source>
        <dbReference type="Proteomes" id="UP000014174"/>
    </source>
</evidence>